<evidence type="ECO:0000313" key="1">
    <source>
        <dbReference type="EMBL" id="AOY88614.1"/>
    </source>
</evidence>
<proteinExistence type="predicted"/>
<dbReference type="RefSeq" id="WP_070969663.1">
    <property type="nucleotide sequence ID" value="NZ_CP017715.1"/>
</dbReference>
<name>A0A1D9GM61_9GAMM</name>
<dbReference type="STRING" id="1874317.BKP64_10790"/>
<accession>A0A1D9GM61</accession>
<gene>
    <name evidence="1" type="ORF">BKP64_10790</name>
</gene>
<evidence type="ECO:0000313" key="2">
    <source>
        <dbReference type="Proteomes" id="UP000177445"/>
    </source>
</evidence>
<sequence>MKNKLTDLNDHLFMQLERLNDESLKGEELQEEIERSKAITGVSKEVVSNARLVLDAEKHKREFGLTTGPKLLE</sequence>
<keyword evidence="2" id="KW-1185">Reference proteome</keyword>
<organism evidence="1 2">
    <name type="scientific">Marinobacter salinus</name>
    <dbReference type="NCBI Taxonomy" id="1874317"/>
    <lineage>
        <taxon>Bacteria</taxon>
        <taxon>Pseudomonadati</taxon>
        <taxon>Pseudomonadota</taxon>
        <taxon>Gammaproteobacteria</taxon>
        <taxon>Pseudomonadales</taxon>
        <taxon>Marinobacteraceae</taxon>
        <taxon>Marinobacter</taxon>
    </lineage>
</organism>
<evidence type="ECO:0008006" key="3">
    <source>
        <dbReference type="Google" id="ProtNLM"/>
    </source>
</evidence>
<dbReference type="EMBL" id="CP017715">
    <property type="protein sequence ID" value="AOY88614.1"/>
    <property type="molecule type" value="Genomic_DNA"/>
</dbReference>
<protein>
    <recommendedName>
        <fullName evidence="3">Phage protein</fullName>
    </recommendedName>
</protein>
<dbReference type="AlphaFoldDB" id="A0A1D9GM61"/>
<dbReference type="Proteomes" id="UP000177445">
    <property type="component" value="Chromosome"/>
</dbReference>
<reference evidence="1 2" key="1">
    <citation type="submission" date="2016-10" db="EMBL/GenBank/DDBJ databases">
        <title>Marinobacter salinus sp. nov., a moderately halophilic bacterium isolated from a tidal flat environment.</title>
        <authorList>
            <person name="Park S.-J."/>
        </authorList>
    </citation>
    <scope>NUCLEOTIDE SEQUENCE [LARGE SCALE GENOMIC DNA]</scope>
    <source>
        <strain evidence="1 2">Hb8</strain>
    </source>
</reference>
<dbReference type="KEGG" id="msq:BKP64_10790"/>
<dbReference type="OrthoDB" id="2231510at2"/>